<dbReference type="PANTHER" id="PTHR30081">
    <property type="entry name" value="PROTEIN-EXPORT MEMBRANE PROTEIN SEC"/>
    <property type="match status" value="1"/>
</dbReference>
<dbReference type="InterPro" id="IPR001036">
    <property type="entry name" value="Acrflvin-R"/>
</dbReference>
<evidence type="ECO:0000256" key="4">
    <source>
        <dbReference type="ARBA" id="ARBA00022519"/>
    </source>
</evidence>
<dbReference type="FunFam" id="1.20.1640.10:FF:000004">
    <property type="entry name" value="Protein translocase subunit SecD"/>
    <property type="match status" value="1"/>
</dbReference>
<feature type="domain" description="Protein translocase subunit SecDF P1" evidence="12">
    <location>
        <begin position="139"/>
        <end position="201"/>
    </location>
</feature>
<evidence type="ECO:0000259" key="13">
    <source>
        <dbReference type="Pfam" id="PF22599"/>
    </source>
</evidence>
<dbReference type="Pfam" id="PF02355">
    <property type="entry name" value="SecD_SecF_C"/>
    <property type="match status" value="1"/>
</dbReference>
<name>A0A6S6S3I0_9BACT</name>
<feature type="transmembrane region" description="Helical" evidence="10">
    <location>
        <begin position="484"/>
        <end position="506"/>
    </location>
</feature>
<dbReference type="PRINTS" id="PR00702">
    <property type="entry name" value="ACRIFLAVINRP"/>
</dbReference>
<dbReference type="InterPro" id="IPR022813">
    <property type="entry name" value="SecD/SecF_arch_bac"/>
</dbReference>
<dbReference type="FunFam" id="3.30.1360.200:FF:000002">
    <property type="entry name" value="Preprotein translocase subunit SecD"/>
    <property type="match status" value="1"/>
</dbReference>
<feature type="domain" description="SecDF P1 head subdomain" evidence="13">
    <location>
        <begin position="224"/>
        <end position="334"/>
    </location>
</feature>
<dbReference type="Gene3D" id="3.30.1360.200">
    <property type="match status" value="1"/>
</dbReference>
<dbReference type="GO" id="GO:0006605">
    <property type="term" value="P:protein targeting"/>
    <property type="evidence" value="ECO:0007669"/>
    <property type="project" value="UniProtKB-UniRule"/>
</dbReference>
<dbReference type="NCBIfam" id="TIGR00916">
    <property type="entry name" value="2A0604s01"/>
    <property type="match status" value="1"/>
</dbReference>
<dbReference type="GO" id="GO:0065002">
    <property type="term" value="P:intracellular protein transmembrane transport"/>
    <property type="evidence" value="ECO:0007669"/>
    <property type="project" value="UniProtKB-UniRule"/>
</dbReference>
<keyword evidence="3 10" id="KW-1003">Cell membrane</keyword>
<dbReference type="GO" id="GO:0043952">
    <property type="term" value="P:protein transport by the Sec complex"/>
    <property type="evidence" value="ECO:0007669"/>
    <property type="project" value="UniProtKB-UniRule"/>
</dbReference>
<keyword evidence="5 10" id="KW-0812">Transmembrane</keyword>
<protein>
    <recommendedName>
        <fullName evidence="10">Protein translocase subunit SecD</fullName>
    </recommendedName>
</protein>
<feature type="transmembrane region" description="Helical" evidence="10">
    <location>
        <begin position="447"/>
        <end position="472"/>
    </location>
</feature>
<dbReference type="InterPro" id="IPR054384">
    <property type="entry name" value="SecDF_P1_head"/>
</dbReference>
<dbReference type="InterPro" id="IPR055344">
    <property type="entry name" value="SecD_SecF_C_bact"/>
</dbReference>
<keyword evidence="7 10" id="KW-1133">Transmembrane helix</keyword>
<evidence type="ECO:0000256" key="6">
    <source>
        <dbReference type="ARBA" id="ARBA00022927"/>
    </source>
</evidence>
<dbReference type="EMBL" id="CACVAP010000011">
    <property type="protein sequence ID" value="CAA6798864.1"/>
    <property type="molecule type" value="Genomic_DNA"/>
</dbReference>
<comment type="function">
    <text evidence="10">Part of the Sec protein translocase complex. Interacts with the SecYEG preprotein conducting channel. SecDF uses the proton motive force (PMF) to complete protein translocation after the ATP-dependent function of SecA.</text>
</comment>
<dbReference type="Pfam" id="PF22599">
    <property type="entry name" value="SecDF_P1_head"/>
    <property type="match status" value="1"/>
</dbReference>
<reference evidence="14" key="1">
    <citation type="submission" date="2020-01" db="EMBL/GenBank/DDBJ databases">
        <authorList>
            <person name="Meier V. D."/>
            <person name="Meier V D."/>
        </authorList>
    </citation>
    <scope>NUCLEOTIDE SEQUENCE</scope>
    <source>
        <strain evidence="14">HLG_WM_MAG_06</strain>
    </source>
</reference>
<dbReference type="Pfam" id="PF21760">
    <property type="entry name" value="SecD_1st"/>
    <property type="match status" value="1"/>
</dbReference>
<evidence type="ECO:0000256" key="7">
    <source>
        <dbReference type="ARBA" id="ARBA00022989"/>
    </source>
</evidence>
<feature type="transmembrane region" description="Helical" evidence="10">
    <location>
        <begin position="357"/>
        <end position="377"/>
    </location>
</feature>
<evidence type="ECO:0000256" key="1">
    <source>
        <dbReference type="ARBA" id="ARBA00004651"/>
    </source>
</evidence>
<evidence type="ECO:0000256" key="10">
    <source>
        <dbReference type="HAMAP-Rule" id="MF_01463"/>
    </source>
</evidence>
<evidence type="ECO:0000256" key="2">
    <source>
        <dbReference type="ARBA" id="ARBA00022448"/>
    </source>
</evidence>
<evidence type="ECO:0000256" key="8">
    <source>
        <dbReference type="ARBA" id="ARBA00023010"/>
    </source>
</evidence>
<comment type="similarity">
    <text evidence="10">Belongs to the SecD/SecF family. SecD subfamily.</text>
</comment>
<dbReference type="NCBIfam" id="TIGR01129">
    <property type="entry name" value="secD"/>
    <property type="match status" value="1"/>
</dbReference>
<dbReference type="InterPro" id="IPR048631">
    <property type="entry name" value="SecD_1st"/>
</dbReference>
<evidence type="ECO:0000259" key="11">
    <source>
        <dbReference type="Pfam" id="PF02355"/>
    </source>
</evidence>
<gene>
    <name evidence="10" type="primary">secD</name>
    <name evidence="14" type="ORF">HELGO_WM2340</name>
</gene>
<evidence type="ECO:0000259" key="12">
    <source>
        <dbReference type="Pfam" id="PF21760"/>
    </source>
</evidence>
<sequence>MGNLNYRVVIFFFAFVFGVVFSVPSLTQSDEGKKITLGLDLQGGLHMLLSVKTEMALASKVKSIGTSLKYNLDDDDIVYDALKIDGDKVVFELLDEDDAKNVDAMLAESFAENKIVKKGLSYELSLTEELAKKTELAAIDQAVETIRNRLNMFGLAEPTVAKQGSERILVEVPGIKTQEDEDRIKSLIAKAAHLQMMAVDEERANRVYSMSEAEAKSYGDVILPDVESNETKYLLYSVPILDGSMLTDAKVAYEEKSNRPMVTFSLNGQGAKIFGDFTEKSVGKRMAVVLDGEVYTAPNIVQRIGGGNVQITGAFTAQEANDISIALRSGALLAPVQVESQRSIGPSLGADNIKASLIALVVGFLAVIIFMVLYYGAAGIISNLALVANLFLILAVMSMFEATLTLPGMAGIVLTVGMAVDANVIINERIRELLHSGSTLTKSIEQGYNNAFTAIWDANITTLIAAVVLFAYGTGPIKGFSLTISIGILASMLTAILGTHGIYQWLLPKMDKKKLGFWFGIKKDVSEKNVSKKGAK</sequence>
<evidence type="ECO:0000313" key="14">
    <source>
        <dbReference type="EMBL" id="CAA6798864.1"/>
    </source>
</evidence>
<keyword evidence="2 10" id="KW-0813">Transport</keyword>
<dbReference type="HAMAP" id="MF_01463_B">
    <property type="entry name" value="SecD_B"/>
    <property type="match status" value="1"/>
</dbReference>
<proteinExistence type="inferred from homology"/>
<dbReference type="PANTHER" id="PTHR30081:SF1">
    <property type="entry name" value="PROTEIN TRANSLOCASE SUBUNIT SECD"/>
    <property type="match status" value="1"/>
</dbReference>
<keyword evidence="4" id="KW-0997">Cell inner membrane</keyword>
<evidence type="ECO:0000256" key="9">
    <source>
        <dbReference type="ARBA" id="ARBA00023136"/>
    </source>
</evidence>
<feature type="domain" description="Protein export membrane protein SecD/SecF C-terminal" evidence="11">
    <location>
        <begin position="336"/>
        <end position="506"/>
    </location>
</feature>
<dbReference type="Gene3D" id="3.30.70.3400">
    <property type="match status" value="1"/>
</dbReference>
<comment type="subcellular location">
    <subcellularLocation>
        <location evidence="1 10">Cell membrane</location>
        <topology evidence="1 10">Multi-pass membrane protein</topology>
    </subcellularLocation>
</comment>
<dbReference type="GO" id="GO:0005886">
    <property type="term" value="C:plasma membrane"/>
    <property type="evidence" value="ECO:0007669"/>
    <property type="project" value="UniProtKB-SubCell"/>
</dbReference>
<dbReference type="GO" id="GO:0015450">
    <property type="term" value="F:protein-transporting ATPase activity"/>
    <property type="evidence" value="ECO:0007669"/>
    <property type="project" value="InterPro"/>
</dbReference>
<evidence type="ECO:0000256" key="3">
    <source>
        <dbReference type="ARBA" id="ARBA00022475"/>
    </source>
</evidence>
<evidence type="ECO:0000256" key="5">
    <source>
        <dbReference type="ARBA" id="ARBA00022692"/>
    </source>
</evidence>
<dbReference type="InterPro" id="IPR048634">
    <property type="entry name" value="SecD_SecF_C"/>
</dbReference>
<dbReference type="SUPFAM" id="SSF82866">
    <property type="entry name" value="Multidrug efflux transporter AcrB transmembrane domain"/>
    <property type="match status" value="1"/>
</dbReference>
<dbReference type="AlphaFoldDB" id="A0A6S6S3I0"/>
<dbReference type="InterPro" id="IPR005791">
    <property type="entry name" value="SecD"/>
</dbReference>
<feature type="transmembrane region" description="Helical" evidence="10">
    <location>
        <begin position="384"/>
        <end position="400"/>
    </location>
</feature>
<feature type="transmembrane region" description="Helical" evidence="10">
    <location>
        <begin position="406"/>
        <end position="426"/>
    </location>
</feature>
<keyword evidence="8 10" id="KW-0811">Translocation</keyword>
<comment type="caution">
    <text evidence="10">Lacks conserved residue(s) required for the propagation of feature annotation.</text>
</comment>
<comment type="subunit">
    <text evidence="10">Forms a complex with SecF. Part of the essential Sec protein translocation apparatus which comprises SecA, SecYEG and auxiliary proteins SecDF. Other proteins may also be involved.</text>
</comment>
<keyword evidence="6 10" id="KW-0653">Protein transport</keyword>
<accession>A0A6S6S3I0</accession>
<dbReference type="Gene3D" id="1.20.1640.10">
    <property type="entry name" value="Multidrug efflux transporter AcrB transmembrane domain"/>
    <property type="match status" value="1"/>
</dbReference>
<organism evidence="14">
    <name type="scientific">uncultured Sulfurovum sp</name>
    <dbReference type="NCBI Taxonomy" id="269237"/>
    <lineage>
        <taxon>Bacteria</taxon>
        <taxon>Pseudomonadati</taxon>
        <taxon>Campylobacterota</taxon>
        <taxon>Epsilonproteobacteria</taxon>
        <taxon>Campylobacterales</taxon>
        <taxon>Sulfurovaceae</taxon>
        <taxon>Sulfurovum</taxon>
        <taxon>environmental samples</taxon>
    </lineage>
</organism>
<keyword evidence="9 10" id="KW-0472">Membrane</keyword>